<keyword evidence="2" id="KW-1185">Reference proteome</keyword>
<sequence>MTTKKQIKTLFDQLVARNDDLIVKNHYVFKVPYLMLRPMRHVSRSISIDRTSRADDPDFFWHVGHSFRPFGSLGGLAAEWFLLPRGKPSRWSEAGFIETAVEEIETNILPMLRRVQTIDDMFRIEGVPRSHEYDGWLNHYPPYRLAIAAALGRWEESLAVYEDIKDSYLRMTSWPRADYEKASELGALIADGDRAGVVSVLHGWEDDFVARNGLEDIYERTPFPLELQP</sequence>
<evidence type="ECO:0000313" key="2">
    <source>
        <dbReference type="Proteomes" id="UP000619295"/>
    </source>
</evidence>
<protein>
    <submittedName>
        <fullName evidence="1">Uncharacterized protein</fullName>
    </submittedName>
</protein>
<organism evidence="1 2">
    <name type="scientific">Bosea spartocytisi</name>
    <dbReference type="NCBI Taxonomy" id="2773451"/>
    <lineage>
        <taxon>Bacteria</taxon>
        <taxon>Pseudomonadati</taxon>
        <taxon>Pseudomonadota</taxon>
        <taxon>Alphaproteobacteria</taxon>
        <taxon>Hyphomicrobiales</taxon>
        <taxon>Boseaceae</taxon>
        <taxon>Bosea</taxon>
    </lineage>
</organism>
<reference evidence="1" key="1">
    <citation type="submission" date="2020-09" db="EMBL/GenBank/DDBJ databases">
        <title>Bosea spartocytisi sp. nov. a root nodule endophyte of Spartocytisus supranubius in the high mountain ecosystem fo the Teide National Park (Canary Islands, Spain).</title>
        <authorList>
            <person name="Pulido-Suarez L."/>
            <person name="Peix A."/>
            <person name="Igual J.M."/>
            <person name="Socas-Perez N."/>
            <person name="Velazquez E."/>
            <person name="Flores-Felix J.D."/>
            <person name="Leon-Barrios M."/>
        </authorList>
    </citation>
    <scope>NUCLEOTIDE SEQUENCE</scope>
    <source>
        <strain evidence="1">SSUT16</strain>
    </source>
</reference>
<dbReference type="Proteomes" id="UP000619295">
    <property type="component" value="Unassembled WGS sequence"/>
</dbReference>
<dbReference type="RefSeq" id="WP_112761655.1">
    <property type="nucleotide sequence ID" value="NZ_JACXWY010000005.1"/>
</dbReference>
<gene>
    <name evidence="1" type="ORF">IED13_10905</name>
</gene>
<evidence type="ECO:0000313" key="1">
    <source>
        <dbReference type="EMBL" id="MBD3846208.1"/>
    </source>
</evidence>
<comment type="caution">
    <text evidence="1">The sequence shown here is derived from an EMBL/GenBank/DDBJ whole genome shotgun (WGS) entry which is preliminary data.</text>
</comment>
<dbReference type="AlphaFoldDB" id="A0A927I190"/>
<name>A0A927I190_9HYPH</name>
<proteinExistence type="predicted"/>
<accession>A0A927I190</accession>
<dbReference type="EMBL" id="JACXWY010000005">
    <property type="protein sequence ID" value="MBD3846208.1"/>
    <property type="molecule type" value="Genomic_DNA"/>
</dbReference>